<reference evidence="1" key="2">
    <citation type="submission" date="2019-12" db="EMBL/GenBank/DDBJ databases">
        <authorList>
            <person name="Hoang T.H.H."/>
            <person name="Okutani A."/>
        </authorList>
    </citation>
    <scope>NUCLEOTIDE SEQUENCE</scope>
    <source>
        <strain evidence="1">QuyetLC</strain>
    </source>
</reference>
<dbReference type="EMBL" id="BLEY01000021">
    <property type="protein sequence ID" value="GEU27895.1"/>
    <property type="molecule type" value="Genomic_DNA"/>
</dbReference>
<evidence type="ECO:0000313" key="1">
    <source>
        <dbReference type="EMBL" id="GEU27895.1"/>
    </source>
</evidence>
<sequence length="82" mass="9751">MAKYIEQLPRFSKRKGYEAEKQYIDNFIIFHKSVKDIAYAHFVTDNHSAIVLAEEIKHLLADFEIQQEKLLEEITKNERVNI</sequence>
<protein>
    <submittedName>
        <fullName evidence="1">Uncharacterized protein</fullName>
    </submittedName>
</protein>
<accession>A0A640NP97</accession>
<comment type="caution">
    <text evidence="1">The sequence shown here is derived from an EMBL/GenBank/DDBJ whole genome shotgun (WGS) entry which is preliminary data.</text>
</comment>
<proteinExistence type="predicted"/>
<dbReference type="AlphaFoldDB" id="A0A640NP97"/>
<reference evidence="1" key="1">
    <citation type="submission" date="2019-12" db="EMBL/GenBank/DDBJ databases">
        <title>Epidemiological and comparative genomic analysis of Bacillus anthracis isolated from northern Vietnam.</title>
        <authorList>
            <person name="Hoang T.T.H."/>
            <person name="Dang D.A."/>
            <person name="Pham M.H."/>
            <person name="Luong M.H."/>
            <person name="Tran N.D."/>
            <person name="Nguyen T.H."/>
            <person name="Nguyen T.T."/>
            <person name="Inoue S."/>
            <person name="Morikawa S."/>
            <person name="Okutani A."/>
        </authorList>
    </citation>
    <scope>NUCLEOTIDE SEQUENCE</scope>
    <source>
        <strain evidence="1">QuyetLC</strain>
    </source>
</reference>
<name>A0A640NP97_BACAN</name>
<organism evidence="1">
    <name type="scientific">Bacillus anthracis</name>
    <name type="common">anthrax bacterium</name>
    <dbReference type="NCBI Taxonomy" id="1392"/>
    <lineage>
        <taxon>Bacteria</taxon>
        <taxon>Bacillati</taxon>
        <taxon>Bacillota</taxon>
        <taxon>Bacilli</taxon>
        <taxon>Bacillales</taxon>
        <taxon>Bacillaceae</taxon>
        <taxon>Bacillus</taxon>
        <taxon>Bacillus cereus group</taxon>
    </lineage>
</organism>
<gene>
    <name evidence="1" type="ORF">QuyetLC_22620</name>
</gene>